<name>A0A238J2C2_9RHOB</name>
<feature type="chain" id="PRO_5012059584" evidence="1">
    <location>
        <begin position="20"/>
        <end position="144"/>
    </location>
</feature>
<evidence type="ECO:0000256" key="1">
    <source>
        <dbReference type="SAM" id="SignalP"/>
    </source>
</evidence>
<dbReference type="PANTHER" id="PTHR33930">
    <property type="entry name" value="ALKYL HYDROPEROXIDE REDUCTASE AHPD"/>
    <property type="match status" value="1"/>
</dbReference>
<evidence type="ECO:0000259" key="2">
    <source>
        <dbReference type="Pfam" id="PF02627"/>
    </source>
</evidence>
<dbReference type="SUPFAM" id="SSF69118">
    <property type="entry name" value="AhpD-like"/>
    <property type="match status" value="1"/>
</dbReference>
<protein>
    <submittedName>
        <fullName evidence="3">Carboxymuconolactone decarboxylase family protein</fullName>
    </submittedName>
</protein>
<keyword evidence="4" id="KW-1185">Reference proteome</keyword>
<dbReference type="InterPro" id="IPR004675">
    <property type="entry name" value="AhpD_core"/>
</dbReference>
<dbReference type="Proteomes" id="UP000201838">
    <property type="component" value="Unassembled WGS sequence"/>
</dbReference>
<dbReference type="PANTHER" id="PTHR33930:SF2">
    <property type="entry name" value="BLR3452 PROTEIN"/>
    <property type="match status" value="1"/>
</dbReference>
<feature type="signal peptide" evidence="1">
    <location>
        <begin position="1"/>
        <end position="19"/>
    </location>
</feature>
<dbReference type="Pfam" id="PF02627">
    <property type="entry name" value="CMD"/>
    <property type="match status" value="1"/>
</dbReference>
<evidence type="ECO:0000313" key="3">
    <source>
        <dbReference type="EMBL" id="SMX24054.1"/>
    </source>
</evidence>
<dbReference type="AlphaFoldDB" id="A0A238J2C2"/>
<keyword evidence="1" id="KW-0732">Signal</keyword>
<dbReference type="EMBL" id="FXXQ01000006">
    <property type="protein sequence ID" value="SMX24054.1"/>
    <property type="molecule type" value="Genomic_DNA"/>
</dbReference>
<reference evidence="3 4" key="1">
    <citation type="submission" date="2017-05" db="EMBL/GenBank/DDBJ databases">
        <authorList>
            <person name="Song R."/>
            <person name="Chenine A.L."/>
            <person name="Ruprecht R.M."/>
        </authorList>
    </citation>
    <scope>NUCLEOTIDE SEQUENCE [LARGE SCALE GENOMIC DNA]</scope>
    <source>
        <strain evidence="3 4">CECT 8489</strain>
    </source>
</reference>
<dbReference type="GO" id="GO:0051920">
    <property type="term" value="F:peroxiredoxin activity"/>
    <property type="evidence" value="ECO:0007669"/>
    <property type="project" value="InterPro"/>
</dbReference>
<dbReference type="Gene3D" id="1.20.1290.10">
    <property type="entry name" value="AhpD-like"/>
    <property type="match status" value="1"/>
</dbReference>
<dbReference type="InterPro" id="IPR029032">
    <property type="entry name" value="AhpD-like"/>
</dbReference>
<sequence>MKSIISFAAAVTLALPAAAQEQTAASVRAEALNAFGAALPEIENYPDSMLPGAWAWMNDVEDGEGALDMKTMQLIALAVAAQVPCQYCTHYHRAAAMSYGATEQEVAEAAVIAGYVRHWSAVLYGTGTDLEAYTKMVDGLFASQ</sequence>
<organism evidence="3 4">
    <name type="scientific">Boseongicola aestuarii</name>
    <dbReference type="NCBI Taxonomy" id="1470561"/>
    <lineage>
        <taxon>Bacteria</taxon>
        <taxon>Pseudomonadati</taxon>
        <taxon>Pseudomonadota</taxon>
        <taxon>Alphaproteobacteria</taxon>
        <taxon>Rhodobacterales</taxon>
        <taxon>Paracoccaceae</taxon>
        <taxon>Boseongicola</taxon>
    </lineage>
</organism>
<feature type="domain" description="Carboxymuconolactone decarboxylase-like" evidence="2">
    <location>
        <begin position="59"/>
        <end position="123"/>
    </location>
</feature>
<dbReference type="RefSeq" id="WP_176440270.1">
    <property type="nucleotide sequence ID" value="NZ_FXXQ01000006.1"/>
</dbReference>
<dbReference type="NCBIfam" id="TIGR00778">
    <property type="entry name" value="ahpD_dom"/>
    <property type="match status" value="1"/>
</dbReference>
<dbReference type="InterPro" id="IPR003779">
    <property type="entry name" value="CMD-like"/>
</dbReference>
<proteinExistence type="predicted"/>
<evidence type="ECO:0000313" key="4">
    <source>
        <dbReference type="Proteomes" id="UP000201838"/>
    </source>
</evidence>
<gene>
    <name evidence="3" type="ORF">BOA8489_02169</name>
</gene>
<accession>A0A238J2C2</accession>